<protein>
    <recommendedName>
        <fullName evidence="4">PB1 domain-containing protein</fullName>
    </recommendedName>
</protein>
<evidence type="ECO:0000256" key="1">
    <source>
        <dbReference type="SAM" id="MobiDB-lite"/>
    </source>
</evidence>
<evidence type="ECO:0000313" key="3">
    <source>
        <dbReference type="Proteomes" id="UP001153076"/>
    </source>
</evidence>
<dbReference type="Proteomes" id="UP001153076">
    <property type="component" value="Unassembled WGS sequence"/>
</dbReference>
<feature type="compositionally biased region" description="Basic and acidic residues" evidence="1">
    <location>
        <begin position="217"/>
        <end position="226"/>
    </location>
</feature>
<organism evidence="2 3">
    <name type="scientific">Carnegiea gigantea</name>
    <dbReference type="NCBI Taxonomy" id="171969"/>
    <lineage>
        <taxon>Eukaryota</taxon>
        <taxon>Viridiplantae</taxon>
        <taxon>Streptophyta</taxon>
        <taxon>Embryophyta</taxon>
        <taxon>Tracheophyta</taxon>
        <taxon>Spermatophyta</taxon>
        <taxon>Magnoliopsida</taxon>
        <taxon>eudicotyledons</taxon>
        <taxon>Gunneridae</taxon>
        <taxon>Pentapetalae</taxon>
        <taxon>Caryophyllales</taxon>
        <taxon>Cactineae</taxon>
        <taxon>Cactaceae</taxon>
        <taxon>Cactoideae</taxon>
        <taxon>Echinocereeae</taxon>
        <taxon>Carnegiea</taxon>
    </lineage>
</organism>
<feature type="region of interest" description="Disordered" evidence="1">
    <location>
        <begin position="196"/>
        <end position="226"/>
    </location>
</feature>
<evidence type="ECO:0000313" key="2">
    <source>
        <dbReference type="EMBL" id="KAJ8419354.1"/>
    </source>
</evidence>
<keyword evidence="3" id="KW-1185">Reference proteome</keyword>
<dbReference type="AlphaFoldDB" id="A0A9Q1GH90"/>
<sequence length="286" mass="31555">MVRELVTRNSIGKGREEGGHVGHCKNAWWSELKGRVSSTVVGRSGASGYMLQPWAFIRKGVQDAGVAGEGGRGKEIVMYVLWGGMLAESKDGKVTYEGGSRKCMVVKEGMGVEELMKMVREMTGTDMSEKKLWYSLKCDKEMFVAVEGDSDVNVIFEGNNKHDYLYVAGNGSPVRQAQESATQLARTGRKCNYGVEVGEEGGNEETTKEDDAGDEQAAEKRCDDVSKRKGSVDGNYNGVGERIEQKLADTYKKMGYIAAVEYYSFMLYEYSVELTNNCKLVVKLGQ</sequence>
<dbReference type="EMBL" id="JAKOGI010005351">
    <property type="protein sequence ID" value="KAJ8419354.1"/>
    <property type="molecule type" value="Genomic_DNA"/>
</dbReference>
<name>A0A9Q1GH90_9CARY</name>
<gene>
    <name evidence="2" type="ORF">Cgig2_016510</name>
</gene>
<proteinExistence type="predicted"/>
<comment type="caution">
    <text evidence="2">The sequence shown here is derived from an EMBL/GenBank/DDBJ whole genome shotgun (WGS) entry which is preliminary data.</text>
</comment>
<evidence type="ECO:0008006" key="4">
    <source>
        <dbReference type="Google" id="ProtNLM"/>
    </source>
</evidence>
<accession>A0A9Q1GH90</accession>
<reference evidence="2" key="1">
    <citation type="submission" date="2022-04" db="EMBL/GenBank/DDBJ databases">
        <title>Carnegiea gigantea Genome sequencing and assembly v2.</title>
        <authorList>
            <person name="Copetti D."/>
            <person name="Sanderson M.J."/>
            <person name="Burquez A."/>
            <person name="Wojciechowski M.F."/>
        </authorList>
    </citation>
    <scope>NUCLEOTIDE SEQUENCE</scope>
    <source>
        <strain evidence="2">SGP5-SGP5p</strain>
        <tissue evidence="2">Aerial part</tissue>
    </source>
</reference>